<evidence type="ECO:0000256" key="5">
    <source>
        <dbReference type="ARBA" id="ARBA00022448"/>
    </source>
</evidence>
<keyword evidence="13" id="KW-1185">Reference proteome</keyword>
<keyword evidence="8 10" id="KW-0564">Palmitate</keyword>
<keyword evidence="10" id="KW-1003">Cell membrane</keyword>
<name>A0A4R2S0B5_9BACL</name>
<reference evidence="12 13" key="1">
    <citation type="submission" date="2019-03" db="EMBL/GenBank/DDBJ databases">
        <title>Genomic Encyclopedia of Type Strains, Phase IV (KMG-IV): sequencing the most valuable type-strain genomes for metagenomic binning, comparative biology and taxonomic classification.</title>
        <authorList>
            <person name="Goeker M."/>
        </authorList>
    </citation>
    <scope>NUCLEOTIDE SEQUENCE [LARGE SCALE GENOMIC DNA]</scope>
    <source>
        <strain evidence="12 13">DSM 46831</strain>
    </source>
</reference>
<keyword evidence="9 10" id="KW-0449">Lipoprotein</keyword>
<sequence length="311" mass="33726">MSLKKIGLALVAVALTASTLTGCGQGASKDAGATKASGSIKIDGSSTVFPITEAVAEEFQKANPNVKVTVGVSGTGGGFKKFVAGDLDISNASRKIKDAEKTQATTNKVDYLELPIAYDGISLVVNKANTWVDKLTVAELKKIWEPGSKVKTWKDVRPSWPAEPIKLYGPGTDSGTFEYFTEAIVGEAKKSRADYNQSEDDNVLVTGVKGDKNSLGYFGFSYYEENAKDLKLVPIESGGKTVTPSMETIKDGTYKPLSRPLFIYVSKNSLQKPEVKSFVKYYMENAEEMTKAVYYVPLKKEEYQAGLSKVN</sequence>
<dbReference type="GO" id="GO:0005886">
    <property type="term" value="C:plasma membrane"/>
    <property type="evidence" value="ECO:0007669"/>
    <property type="project" value="UniProtKB-SubCell"/>
</dbReference>
<dbReference type="RefSeq" id="WP_131848314.1">
    <property type="nucleotide sequence ID" value="NZ_SLXV01000009.1"/>
</dbReference>
<comment type="subunit">
    <text evidence="4 10">The complex is composed of two ATP-binding proteins (PstB), two transmembrane proteins (PstC and PstA) and a solute-binding protein (PstS).</text>
</comment>
<keyword evidence="10" id="KW-0472">Membrane</keyword>
<dbReference type="PANTHER" id="PTHR30570:SF1">
    <property type="entry name" value="PHOSPHATE-BINDING PROTEIN PSTS"/>
    <property type="match status" value="1"/>
</dbReference>
<dbReference type="Proteomes" id="UP000294746">
    <property type="component" value="Unassembled WGS sequence"/>
</dbReference>
<protein>
    <recommendedName>
        <fullName evidence="10">Phosphate-binding protein</fullName>
    </recommendedName>
</protein>
<feature type="chain" id="PRO_5039744020" description="Phosphate-binding protein" evidence="10">
    <location>
        <begin position="23"/>
        <end position="311"/>
    </location>
</feature>
<dbReference type="PANTHER" id="PTHR30570">
    <property type="entry name" value="PERIPLASMIC PHOSPHATE BINDING COMPONENT OF PHOSPHATE ABC TRANSPORTER"/>
    <property type="match status" value="1"/>
</dbReference>
<evidence type="ECO:0000256" key="9">
    <source>
        <dbReference type="ARBA" id="ARBA00023288"/>
    </source>
</evidence>
<evidence type="ECO:0000256" key="2">
    <source>
        <dbReference type="ARBA" id="ARBA00004193"/>
    </source>
</evidence>
<organism evidence="12 13">
    <name type="scientific">Baia soyae</name>
    <dbReference type="NCBI Taxonomy" id="1544746"/>
    <lineage>
        <taxon>Bacteria</taxon>
        <taxon>Bacillati</taxon>
        <taxon>Bacillota</taxon>
        <taxon>Bacilli</taxon>
        <taxon>Bacillales</taxon>
        <taxon>Thermoactinomycetaceae</taxon>
        <taxon>Baia</taxon>
    </lineage>
</organism>
<dbReference type="GO" id="GO:0006817">
    <property type="term" value="P:phosphate ion transport"/>
    <property type="evidence" value="ECO:0007669"/>
    <property type="project" value="UniProtKB-UniRule"/>
</dbReference>
<keyword evidence="5 10" id="KW-0813">Transport</keyword>
<dbReference type="Gene3D" id="3.40.190.10">
    <property type="entry name" value="Periplasmic binding protein-like II"/>
    <property type="match status" value="2"/>
</dbReference>
<dbReference type="Pfam" id="PF12849">
    <property type="entry name" value="PBP_like_2"/>
    <property type="match status" value="1"/>
</dbReference>
<dbReference type="EMBL" id="SLXV01000009">
    <property type="protein sequence ID" value="TCP69362.1"/>
    <property type="molecule type" value="Genomic_DNA"/>
</dbReference>
<accession>A0A4R2S0B5</accession>
<dbReference type="SUPFAM" id="SSF53850">
    <property type="entry name" value="Periplasmic binding protein-like II"/>
    <property type="match status" value="1"/>
</dbReference>
<gene>
    <name evidence="12" type="ORF">EDD57_10920</name>
</gene>
<evidence type="ECO:0000256" key="7">
    <source>
        <dbReference type="ARBA" id="ARBA00022729"/>
    </source>
</evidence>
<comment type="function">
    <text evidence="10">Involved in the system for phosphate transport across the cytoplasmic membrane.</text>
</comment>
<keyword evidence="6 10" id="KW-0592">Phosphate transport</keyword>
<dbReference type="OrthoDB" id="9790048at2"/>
<dbReference type="CDD" id="cd13654">
    <property type="entry name" value="PBP2_phosphate_like_2"/>
    <property type="match status" value="1"/>
</dbReference>
<evidence type="ECO:0000256" key="8">
    <source>
        <dbReference type="ARBA" id="ARBA00023139"/>
    </source>
</evidence>
<evidence type="ECO:0000256" key="10">
    <source>
        <dbReference type="RuleBase" id="RU367119"/>
    </source>
</evidence>
<dbReference type="InterPro" id="IPR011862">
    <property type="entry name" value="Phos-bd"/>
</dbReference>
<dbReference type="PROSITE" id="PS51257">
    <property type="entry name" value="PROKAR_LIPOPROTEIN"/>
    <property type="match status" value="1"/>
</dbReference>
<dbReference type="GO" id="GO:0042301">
    <property type="term" value="F:phosphate ion binding"/>
    <property type="evidence" value="ECO:0007669"/>
    <property type="project" value="UniProtKB-UniRule"/>
</dbReference>
<dbReference type="NCBIfam" id="TIGR02136">
    <property type="entry name" value="ptsS_2"/>
    <property type="match status" value="1"/>
</dbReference>
<evidence type="ECO:0000256" key="4">
    <source>
        <dbReference type="ARBA" id="ARBA00011529"/>
    </source>
</evidence>
<comment type="caution">
    <text evidence="12">The sequence shown here is derived from an EMBL/GenBank/DDBJ whole genome shotgun (WGS) entry which is preliminary data.</text>
</comment>
<comment type="function">
    <text evidence="1">Part of the ABC transporter complex PstSACB involved in phosphate import.</text>
</comment>
<keyword evidence="7 10" id="KW-0732">Signal</keyword>
<feature type="signal peptide" evidence="10">
    <location>
        <begin position="1"/>
        <end position="22"/>
    </location>
</feature>
<evidence type="ECO:0000256" key="3">
    <source>
        <dbReference type="ARBA" id="ARBA00008725"/>
    </source>
</evidence>
<evidence type="ECO:0000313" key="12">
    <source>
        <dbReference type="EMBL" id="TCP69362.1"/>
    </source>
</evidence>
<evidence type="ECO:0000256" key="6">
    <source>
        <dbReference type="ARBA" id="ARBA00022592"/>
    </source>
</evidence>
<dbReference type="InterPro" id="IPR024370">
    <property type="entry name" value="PBP_domain"/>
</dbReference>
<feature type="domain" description="PBP" evidence="11">
    <location>
        <begin position="32"/>
        <end position="283"/>
    </location>
</feature>
<evidence type="ECO:0000259" key="11">
    <source>
        <dbReference type="Pfam" id="PF12849"/>
    </source>
</evidence>
<comment type="similarity">
    <text evidence="3 10">Belongs to the PstS family.</text>
</comment>
<proteinExistence type="inferred from homology"/>
<evidence type="ECO:0000256" key="1">
    <source>
        <dbReference type="ARBA" id="ARBA00002841"/>
    </source>
</evidence>
<dbReference type="AlphaFoldDB" id="A0A4R2S0B5"/>
<dbReference type="FunFam" id="3.40.190.10:FF:000055">
    <property type="entry name" value="Phosphate ABC transporter, phosphate-binding protein"/>
    <property type="match status" value="1"/>
</dbReference>
<comment type="subcellular location">
    <subcellularLocation>
        <location evidence="2 10">Cell membrane</location>
        <topology evidence="2 10">Lipid-anchor</topology>
    </subcellularLocation>
</comment>
<evidence type="ECO:0000313" key="13">
    <source>
        <dbReference type="Proteomes" id="UP000294746"/>
    </source>
</evidence>
<dbReference type="InterPro" id="IPR050811">
    <property type="entry name" value="Phosphate_ABC_transporter"/>
</dbReference>